<protein>
    <recommendedName>
        <fullName evidence="4">Transglycosylase SLT domain-containing protein</fullName>
    </recommendedName>
</protein>
<feature type="chain" id="PRO_5007573783" description="Transglycosylase SLT domain-containing protein" evidence="1">
    <location>
        <begin position="20"/>
        <end position="320"/>
    </location>
</feature>
<gene>
    <name evidence="2" type="ORF">AZI85_01025</name>
</gene>
<dbReference type="InterPro" id="IPR023346">
    <property type="entry name" value="Lysozyme-like_dom_sf"/>
</dbReference>
<dbReference type="SUPFAM" id="SSF53955">
    <property type="entry name" value="Lysozyme-like"/>
    <property type="match status" value="1"/>
</dbReference>
<comment type="caution">
    <text evidence="2">The sequence shown here is derived from an EMBL/GenBank/DDBJ whole genome shotgun (WGS) entry which is preliminary data.</text>
</comment>
<evidence type="ECO:0000256" key="1">
    <source>
        <dbReference type="SAM" id="SignalP"/>
    </source>
</evidence>
<name>A0A150WVX2_BDEBC</name>
<organism evidence="2 3">
    <name type="scientific">Bdellovibrio bacteriovorus</name>
    <dbReference type="NCBI Taxonomy" id="959"/>
    <lineage>
        <taxon>Bacteria</taxon>
        <taxon>Pseudomonadati</taxon>
        <taxon>Bdellovibrionota</taxon>
        <taxon>Bdellovibrionia</taxon>
        <taxon>Bdellovibrionales</taxon>
        <taxon>Pseudobdellovibrionaceae</taxon>
        <taxon>Bdellovibrio</taxon>
    </lineage>
</organism>
<proteinExistence type="predicted"/>
<accession>A0A150WVX2</accession>
<evidence type="ECO:0000313" key="2">
    <source>
        <dbReference type="EMBL" id="KYG70556.1"/>
    </source>
</evidence>
<keyword evidence="1" id="KW-0732">Signal</keyword>
<dbReference type="Proteomes" id="UP000075391">
    <property type="component" value="Unassembled WGS sequence"/>
</dbReference>
<sequence>MRIKILIVTATFAPALSFAQTTTAAPNPANATAIFQSMQAQQNYMLQQQQAAAQTAANQALAAQEAQAAATQKQSIFQLIMGFCTNMFSGGGKQSAMGADSKKTEDNSYDVMDAAWAAREKEGFIYEKDLDRNVAREVGSDASAKMAKGCDNFINKEGQLGSWGSYTLQQIKEKPDSFGENIPDDITKWCPNYPKMSKDQRELYWVWIIMSMASSESSCNPRNDNPNAPNGTAIGLLQVWKPVCPKARDLHVPYQNIQCGIDLLAKELQNRDTLMTPTSKGPEGTYWGPLRSDDWNKRRGGDISGAQKTRAIMSQYRYCK</sequence>
<dbReference type="EMBL" id="LUKF01000001">
    <property type="protein sequence ID" value="KYG70556.1"/>
    <property type="molecule type" value="Genomic_DNA"/>
</dbReference>
<dbReference type="OrthoDB" id="9788661at2"/>
<reference evidence="2 3" key="1">
    <citation type="submission" date="2016-03" db="EMBL/GenBank/DDBJ databases">
        <authorList>
            <person name="Ploux O."/>
        </authorList>
    </citation>
    <scope>NUCLEOTIDE SEQUENCE [LARGE SCALE GENOMIC DNA]</scope>
    <source>
        <strain evidence="2 3">BER2</strain>
    </source>
</reference>
<feature type="signal peptide" evidence="1">
    <location>
        <begin position="1"/>
        <end position="19"/>
    </location>
</feature>
<dbReference type="AlphaFoldDB" id="A0A150WVX2"/>
<evidence type="ECO:0000313" key="3">
    <source>
        <dbReference type="Proteomes" id="UP000075391"/>
    </source>
</evidence>
<evidence type="ECO:0008006" key="4">
    <source>
        <dbReference type="Google" id="ProtNLM"/>
    </source>
</evidence>